<organism evidence="1 2">
    <name type="scientific">Pholiota conissans</name>
    <dbReference type="NCBI Taxonomy" id="109636"/>
    <lineage>
        <taxon>Eukaryota</taxon>
        <taxon>Fungi</taxon>
        <taxon>Dikarya</taxon>
        <taxon>Basidiomycota</taxon>
        <taxon>Agaricomycotina</taxon>
        <taxon>Agaricomycetes</taxon>
        <taxon>Agaricomycetidae</taxon>
        <taxon>Agaricales</taxon>
        <taxon>Agaricineae</taxon>
        <taxon>Strophariaceae</taxon>
        <taxon>Pholiota</taxon>
    </lineage>
</organism>
<accession>A0A9P6CUE8</accession>
<evidence type="ECO:0000313" key="1">
    <source>
        <dbReference type="EMBL" id="KAF9473845.1"/>
    </source>
</evidence>
<dbReference type="AlphaFoldDB" id="A0A9P6CUE8"/>
<reference evidence="1" key="1">
    <citation type="submission" date="2020-11" db="EMBL/GenBank/DDBJ databases">
        <authorList>
            <consortium name="DOE Joint Genome Institute"/>
            <person name="Ahrendt S."/>
            <person name="Riley R."/>
            <person name="Andreopoulos W."/>
            <person name="Labutti K."/>
            <person name="Pangilinan J."/>
            <person name="Ruiz-Duenas F.J."/>
            <person name="Barrasa J.M."/>
            <person name="Sanchez-Garcia M."/>
            <person name="Camarero S."/>
            <person name="Miyauchi S."/>
            <person name="Serrano A."/>
            <person name="Linde D."/>
            <person name="Babiker R."/>
            <person name="Drula E."/>
            <person name="Ayuso-Fernandez I."/>
            <person name="Pacheco R."/>
            <person name="Padilla G."/>
            <person name="Ferreira P."/>
            <person name="Barriuso J."/>
            <person name="Kellner H."/>
            <person name="Castanera R."/>
            <person name="Alfaro M."/>
            <person name="Ramirez L."/>
            <person name="Pisabarro A.G."/>
            <person name="Kuo A."/>
            <person name="Tritt A."/>
            <person name="Lipzen A."/>
            <person name="He G."/>
            <person name="Yan M."/>
            <person name="Ng V."/>
            <person name="Cullen D."/>
            <person name="Martin F."/>
            <person name="Rosso M.-N."/>
            <person name="Henrissat B."/>
            <person name="Hibbett D."/>
            <person name="Martinez A.T."/>
            <person name="Grigoriev I.V."/>
        </authorList>
    </citation>
    <scope>NUCLEOTIDE SEQUENCE</scope>
    <source>
        <strain evidence="1">CIRM-BRFM 674</strain>
    </source>
</reference>
<dbReference type="Proteomes" id="UP000807469">
    <property type="component" value="Unassembled WGS sequence"/>
</dbReference>
<gene>
    <name evidence="1" type="ORF">BDN70DRAFT_885468</name>
</gene>
<protein>
    <submittedName>
        <fullName evidence="1">Uncharacterized protein</fullName>
    </submittedName>
</protein>
<dbReference type="EMBL" id="MU155412">
    <property type="protein sequence ID" value="KAF9473845.1"/>
    <property type="molecule type" value="Genomic_DNA"/>
</dbReference>
<comment type="caution">
    <text evidence="1">The sequence shown here is derived from an EMBL/GenBank/DDBJ whole genome shotgun (WGS) entry which is preliminary data.</text>
</comment>
<keyword evidence="2" id="KW-1185">Reference proteome</keyword>
<evidence type="ECO:0000313" key="2">
    <source>
        <dbReference type="Proteomes" id="UP000807469"/>
    </source>
</evidence>
<name>A0A9P6CUE8_9AGAR</name>
<proteinExistence type="predicted"/>
<sequence>MRSRASALLASDSQLWARALLFFIPSSRLDDDDGHATTTNAMTIQWRDPQCFNSFAQSSRLVLLPALFNSSLSSFAVRFGFPVHVLGRIHCKEGYIIGN</sequence>